<keyword evidence="2" id="KW-1185">Reference proteome</keyword>
<dbReference type="AlphaFoldDB" id="A0A7W7VZR2"/>
<dbReference type="Proteomes" id="UP000540506">
    <property type="component" value="Unassembled WGS sequence"/>
</dbReference>
<protein>
    <submittedName>
        <fullName evidence="1">Uncharacterized protein</fullName>
    </submittedName>
</protein>
<dbReference type="EMBL" id="JACHJV010000002">
    <property type="protein sequence ID" value="MBB4927989.1"/>
    <property type="molecule type" value="Genomic_DNA"/>
</dbReference>
<sequence length="141" mass="15042">MVPVTSLPAPLRWDVSVTENGLPRFGYERALMYVDGELCWWTRANPLVDPGPGELSEGFAAVRSTLTGSQRAGLVFEALASCERSLHEADLLRGGAPAIRLLKVRAACVEAAMARLLYSASLADSCRPDVIGGQVLATTTP</sequence>
<evidence type="ECO:0000313" key="2">
    <source>
        <dbReference type="Proteomes" id="UP000540506"/>
    </source>
</evidence>
<reference evidence="1 2" key="1">
    <citation type="submission" date="2020-08" db="EMBL/GenBank/DDBJ databases">
        <title>Sequencing the genomes of 1000 actinobacteria strains.</title>
        <authorList>
            <person name="Klenk H.-P."/>
        </authorList>
    </citation>
    <scope>NUCLEOTIDE SEQUENCE [LARGE SCALE GENOMIC DNA]</scope>
    <source>
        <strain evidence="1 2">DSM 41654</strain>
    </source>
</reference>
<evidence type="ECO:0000313" key="1">
    <source>
        <dbReference type="EMBL" id="MBB4927989.1"/>
    </source>
</evidence>
<gene>
    <name evidence="1" type="ORF">FHR34_007084</name>
</gene>
<proteinExistence type="predicted"/>
<accession>A0A7W7VZR2</accession>
<name>A0A7W7VZR2_KITKI</name>
<organism evidence="1 2">
    <name type="scientific">Kitasatospora kifunensis</name>
    <name type="common">Streptomyces kifunensis</name>
    <dbReference type="NCBI Taxonomy" id="58351"/>
    <lineage>
        <taxon>Bacteria</taxon>
        <taxon>Bacillati</taxon>
        <taxon>Actinomycetota</taxon>
        <taxon>Actinomycetes</taxon>
        <taxon>Kitasatosporales</taxon>
        <taxon>Streptomycetaceae</taxon>
        <taxon>Kitasatospora</taxon>
    </lineage>
</organism>
<comment type="caution">
    <text evidence="1">The sequence shown here is derived from an EMBL/GenBank/DDBJ whole genome shotgun (WGS) entry which is preliminary data.</text>
</comment>